<keyword evidence="1" id="KW-0812">Transmembrane</keyword>
<feature type="transmembrane region" description="Helical" evidence="1">
    <location>
        <begin position="47"/>
        <end position="65"/>
    </location>
</feature>
<feature type="transmembrane region" description="Helical" evidence="1">
    <location>
        <begin position="96"/>
        <end position="118"/>
    </location>
</feature>
<name>A0ABS0T1S0_9CAUL</name>
<feature type="transmembrane region" description="Helical" evidence="1">
    <location>
        <begin position="72"/>
        <end position="90"/>
    </location>
</feature>
<gene>
    <name evidence="2" type="ORF">I4Q42_19360</name>
</gene>
<keyword evidence="1" id="KW-1133">Transmembrane helix</keyword>
<protein>
    <submittedName>
        <fullName evidence="2">DUF805 domain-containing protein</fullName>
    </submittedName>
</protein>
<evidence type="ECO:0000256" key="1">
    <source>
        <dbReference type="SAM" id="Phobius"/>
    </source>
</evidence>
<organism evidence="2 3">
    <name type="scientific">Caulobacter hibisci</name>
    <dbReference type="NCBI Taxonomy" id="2035993"/>
    <lineage>
        <taxon>Bacteria</taxon>
        <taxon>Pseudomonadati</taxon>
        <taxon>Pseudomonadota</taxon>
        <taxon>Alphaproteobacteria</taxon>
        <taxon>Caulobacterales</taxon>
        <taxon>Caulobacteraceae</taxon>
        <taxon>Caulobacter</taxon>
    </lineage>
</organism>
<dbReference type="Proteomes" id="UP000639859">
    <property type="component" value="Unassembled WGS sequence"/>
</dbReference>
<sequence length="136" mass="15164">MSALALRKVLRTALLGRGGRPEYWFGLVATICVFGVAFAYWPGGRQLFPPWMAILIWLWVASRRLRDIGWPAWLCLWPIIVAVAALLTVPQVGRLWLYQLLNLLPLPWLLFAIAIGAWKPKAAALASPEDQAGVFG</sequence>
<evidence type="ECO:0000313" key="2">
    <source>
        <dbReference type="EMBL" id="MBI1685833.1"/>
    </source>
</evidence>
<evidence type="ECO:0000313" key="3">
    <source>
        <dbReference type="Proteomes" id="UP000639859"/>
    </source>
</evidence>
<accession>A0ABS0T1S0</accession>
<proteinExistence type="predicted"/>
<dbReference type="RefSeq" id="WP_198577735.1">
    <property type="nucleotide sequence ID" value="NZ_JADWOX010000016.1"/>
</dbReference>
<keyword evidence="3" id="KW-1185">Reference proteome</keyword>
<reference evidence="2 3" key="1">
    <citation type="submission" date="2020-11" db="EMBL/GenBank/DDBJ databases">
        <title>genome sequence of strain KACC 18849.</title>
        <authorList>
            <person name="Gao J."/>
            <person name="Zhang X."/>
        </authorList>
    </citation>
    <scope>NUCLEOTIDE SEQUENCE [LARGE SCALE GENOMIC DNA]</scope>
    <source>
        <strain evidence="2 3">KACC 18849</strain>
    </source>
</reference>
<keyword evidence="1" id="KW-0472">Membrane</keyword>
<dbReference type="EMBL" id="JADWOX010000016">
    <property type="protein sequence ID" value="MBI1685833.1"/>
    <property type="molecule type" value="Genomic_DNA"/>
</dbReference>
<feature type="transmembrane region" description="Helical" evidence="1">
    <location>
        <begin position="21"/>
        <end position="41"/>
    </location>
</feature>
<comment type="caution">
    <text evidence="2">The sequence shown here is derived from an EMBL/GenBank/DDBJ whole genome shotgun (WGS) entry which is preliminary data.</text>
</comment>